<evidence type="ECO:0000313" key="2">
    <source>
        <dbReference type="EMBL" id="KAK7018341.1"/>
    </source>
</evidence>
<gene>
    <name evidence="2" type="ORF">R3P38DRAFT_2982291</name>
</gene>
<name>A0AAW0AZ04_9AGAR</name>
<organism evidence="2 3">
    <name type="scientific">Favolaschia claudopus</name>
    <dbReference type="NCBI Taxonomy" id="2862362"/>
    <lineage>
        <taxon>Eukaryota</taxon>
        <taxon>Fungi</taxon>
        <taxon>Dikarya</taxon>
        <taxon>Basidiomycota</taxon>
        <taxon>Agaricomycotina</taxon>
        <taxon>Agaricomycetes</taxon>
        <taxon>Agaricomycetidae</taxon>
        <taxon>Agaricales</taxon>
        <taxon>Marasmiineae</taxon>
        <taxon>Mycenaceae</taxon>
        <taxon>Favolaschia</taxon>
    </lineage>
</organism>
<sequence>MCSPENPTFQQRVGHVNMMADVVLVNASVEDLRAILRAMLSSKTPGLLASFLTSTRARLHQRVWNGSAHDAENTPNSISDLFPSDDEDAPTPQLLACLSRARMLYGSGLGFSSLSHLVAVVRSTIGRRWPPEGKITDILVMVDADIAQGLQACREEIQGGGVVDYAAGRAVLEKLTSVLEESEKDVEAWGGEYPFERGFFSVRDFKL</sequence>
<feature type="region of interest" description="Disordered" evidence="1">
    <location>
        <begin position="66"/>
        <end position="85"/>
    </location>
</feature>
<dbReference type="EMBL" id="JAWWNJ010000046">
    <property type="protein sequence ID" value="KAK7018341.1"/>
    <property type="molecule type" value="Genomic_DNA"/>
</dbReference>
<proteinExistence type="predicted"/>
<keyword evidence="3" id="KW-1185">Reference proteome</keyword>
<evidence type="ECO:0000256" key="1">
    <source>
        <dbReference type="SAM" id="MobiDB-lite"/>
    </source>
</evidence>
<dbReference type="AlphaFoldDB" id="A0AAW0AZ04"/>
<reference evidence="2 3" key="1">
    <citation type="journal article" date="2024" name="J Genomics">
        <title>Draft genome sequencing and assembly of Favolaschia claudopus CIRM-BRFM 2984 isolated from oak limbs.</title>
        <authorList>
            <person name="Navarro D."/>
            <person name="Drula E."/>
            <person name="Chaduli D."/>
            <person name="Cazenave R."/>
            <person name="Ahrendt S."/>
            <person name="Wang J."/>
            <person name="Lipzen A."/>
            <person name="Daum C."/>
            <person name="Barry K."/>
            <person name="Grigoriev I.V."/>
            <person name="Favel A."/>
            <person name="Rosso M.N."/>
            <person name="Martin F."/>
        </authorList>
    </citation>
    <scope>NUCLEOTIDE SEQUENCE [LARGE SCALE GENOMIC DNA]</scope>
    <source>
        <strain evidence="2 3">CIRM-BRFM 2984</strain>
    </source>
</reference>
<dbReference type="Proteomes" id="UP001362999">
    <property type="component" value="Unassembled WGS sequence"/>
</dbReference>
<evidence type="ECO:0000313" key="3">
    <source>
        <dbReference type="Proteomes" id="UP001362999"/>
    </source>
</evidence>
<protein>
    <submittedName>
        <fullName evidence="2">Uncharacterized protein</fullName>
    </submittedName>
</protein>
<accession>A0AAW0AZ04</accession>
<comment type="caution">
    <text evidence="2">The sequence shown here is derived from an EMBL/GenBank/DDBJ whole genome shotgun (WGS) entry which is preliminary data.</text>
</comment>